<dbReference type="Gene3D" id="3.40.50.300">
    <property type="entry name" value="P-loop containing nucleotide triphosphate hydrolases"/>
    <property type="match status" value="1"/>
</dbReference>
<dbReference type="CDD" id="cd03220">
    <property type="entry name" value="ABC_KpsT_Wzt"/>
    <property type="match status" value="1"/>
</dbReference>
<dbReference type="Proteomes" id="UP000198832">
    <property type="component" value="Unassembled WGS sequence"/>
</dbReference>
<keyword evidence="8" id="KW-1185">Reference proteome</keyword>
<organism evidence="7 8">
    <name type="scientific">Nocardioides terrae</name>
    <dbReference type="NCBI Taxonomy" id="574651"/>
    <lineage>
        <taxon>Bacteria</taxon>
        <taxon>Bacillati</taxon>
        <taxon>Actinomycetota</taxon>
        <taxon>Actinomycetes</taxon>
        <taxon>Propionibacteriales</taxon>
        <taxon>Nocardioidaceae</taxon>
        <taxon>Nocardioides</taxon>
    </lineage>
</organism>
<feature type="domain" description="ABC transporter" evidence="6">
    <location>
        <begin position="22"/>
        <end position="246"/>
    </location>
</feature>
<sequence>MVTSIKVENATKVFTKRYHKTFKQMTVAKLRGNKISDTFNAVDDVTFEIQQGESVGLMGLNGSGKSTLLKLINGTMRPDMGSVLTRGRIAGLIATGAGFHPQLTGRENVYLNAAILGMTERETARKFDEIVDFADIGDFLDTPVGTYSSGMYSRLGFAVAVHVDSDIFLADEVLAVGDKPFKKKCMQKMQEVRDSGVTLVYVSHAAGSVAKMCERVIVLEKGKLGFDGPALDGIRYVKYDDELSPEDRGSSSAAASMSVTDSELGAEI</sequence>
<dbReference type="GO" id="GO:0140359">
    <property type="term" value="F:ABC-type transporter activity"/>
    <property type="evidence" value="ECO:0007669"/>
    <property type="project" value="InterPro"/>
</dbReference>
<evidence type="ECO:0000313" key="8">
    <source>
        <dbReference type="Proteomes" id="UP000198832"/>
    </source>
</evidence>
<dbReference type="SUPFAM" id="SSF52540">
    <property type="entry name" value="P-loop containing nucleoside triphosphate hydrolases"/>
    <property type="match status" value="1"/>
</dbReference>
<accession>A0A1I1DL37</accession>
<dbReference type="InterPro" id="IPR003593">
    <property type="entry name" value="AAA+_ATPase"/>
</dbReference>
<dbReference type="PANTHER" id="PTHR46743:SF2">
    <property type="entry name" value="TEICHOIC ACIDS EXPORT ATP-BINDING PROTEIN TAGH"/>
    <property type="match status" value="1"/>
</dbReference>
<dbReference type="OrthoDB" id="9778870at2"/>
<evidence type="ECO:0000313" key="7">
    <source>
        <dbReference type="EMBL" id="SFB75601.1"/>
    </source>
</evidence>
<feature type="region of interest" description="Disordered" evidence="5">
    <location>
        <begin position="245"/>
        <end position="268"/>
    </location>
</feature>
<dbReference type="EMBL" id="FOLB01000001">
    <property type="protein sequence ID" value="SFB75601.1"/>
    <property type="molecule type" value="Genomic_DNA"/>
</dbReference>
<dbReference type="InterPro" id="IPR003439">
    <property type="entry name" value="ABC_transporter-like_ATP-bd"/>
</dbReference>
<dbReference type="AlphaFoldDB" id="A0A1I1DL37"/>
<dbReference type="PANTHER" id="PTHR46743">
    <property type="entry name" value="TEICHOIC ACIDS EXPORT ATP-BINDING PROTEIN TAGH"/>
    <property type="match status" value="1"/>
</dbReference>
<proteinExistence type="inferred from homology"/>
<dbReference type="GO" id="GO:0005524">
    <property type="term" value="F:ATP binding"/>
    <property type="evidence" value="ECO:0007669"/>
    <property type="project" value="UniProtKB-KW"/>
</dbReference>
<dbReference type="SMART" id="SM00382">
    <property type="entry name" value="AAA"/>
    <property type="match status" value="1"/>
</dbReference>
<evidence type="ECO:0000256" key="5">
    <source>
        <dbReference type="SAM" id="MobiDB-lite"/>
    </source>
</evidence>
<evidence type="ECO:0000259" key="6">
    <source>
        <dbReference type="PROSITE" id="PS50893"/>
    </source>
</evidence>
<feature type="compositionally biased region" description="Polar residues" evidence="5">
    <location>
        <begin position="250"/>
        <end position="261"/>
    </location>
</feature>
<dbReference type="InterPro" id="IPR050683">
    <property type="entry name" value="Bact_Polysacc_Export_ATP-bd"/>
</dbReference>
<dbReference type="PROSITE" id="PS50893">
    <property type="entry name" value="ABC_TRANSPORTER_2"/>
    <property type="match status" value="1"/>
</dbReference>
<evidence type="ECO:0000256" key="2">
    <source>
        <dbReference type="ARBA" id="ARBA00022448"/>
    </source>
</evidence>
<keyword evidence="2" id="KW-0813">Transport</keyword>
<dbReference type="STRING" id="574651.SAMN04487968_101335"/>
<evidence type="ECO:0000256" key="1">
    <source>
        <dbReference type="ARBA" id="ARBA00005417"/>
    </source>
</evidence>
<evidence type="ECO:0000256" key="3">
    <source>
        <dbReference type="ARBA" id="ARBA00022741"/>
    </source>
</evidence>
<keyword evidence="4 7" id="KW-0067">ATP-binding</keyword>
<dbReference type="RefSeq" id="WP_091119421.1">
    <property type="nucleotide sequence ID" value="NZ_FOLB01000001.1"/>
</dbReference>
<keyword evidence="3" id="KW-0547">Nucleotide-binding</keyword>
<gene>
    <name evidence="7" type="ORF">SAMN04487968_101335</name>
</gene>
<dbReference type="GO" id="GO:0016887">
    <property type="term" value="F:ATP hydrolysis activity"/>
    <property type="evidence" value="ECO:0007669"/>
    <property type="project" value="InterPro"/>
</dbReference>
<dbReference type="GO" id="GO:0016020">
    <property type="term" value="C:membrane"/>
    <property type="evidence" value="ECO:0007669"/>
    <property type="project" value="InterPro"/>
</dbReference>
<dbReference type="InterPro" id="IPR015860">
    <property type="entry name" value="ABC_transpr_TagH-like"/>
</dbReference>
<dbReference type="InterPro" id="IPR027417">
    <property type="entry name" value="P-loop_NTPase"/>
</dbReference>
<protein>
    <submittedName>
        <fullName evidence="7">ABC-2 type transport system ATP-binding protein</fullName>
    </submittedName>
</protein>
<comment type="similarity">
    <text evidence="1">Belongs to the ABC transporter superfamily.</text>
</comment>
<evidence type="ECO:0000256" key="4">
    <source>
        <dbReference type="ARBA" id="ARBA00022840"/>
    </source>
</evidence>
<name>A0A1I1DL37_9ACTN</name>
<dbReference type="Pfam" id="PF00005">
    <property type="entry name" value="ABC_tran"/>
    <property type="match status" value="1"/>
</dbReference>
<reference evidence="7 8" key="1">
    <citation type="submission" date="2016-10" db="EMBL/GenBank/DDBJ databases">
        <authorList>
            <person name="de Groot N.N."/>
        </authorList>
    </citation>
    <scope>NUCLEOTIDE SEQUENCE [LARGE SCALE GENOMIC DNA]</scope>
    <source>
        <strain evidence="7 8">CGMCC 1.7056</strain>
    </source>
</reference>